<dbReference type="AlphaFoldDB" id="A0AAV2D8E9"/>
<dbReference type="Proteomes" id="UP001497516">
    <property type="component" value="Chromosome 2"/>
</dbReference>
<reference evidence="1 2" key="1">
    <citation type="submission" date="2024-04" db="EMBL/GenBank/DDBJ databases">
        <authorList>
            <person name="Fracassetti M."/>
        </authorList>
    </citation>
    <scope>NUCLEOTIDE SEQUENCE [LARGE SCALE GENOMIC DNA]</scope>
</reference>
<protein>
    <submittedName>
        <fullName evidence="1">Uncharacterized protein</fullName>
    </submittedName>
</protein>
<organism evidence="1 2">
    <name type="scientific">Linum trigynum</name>
    <dbReference type="NCBI Taxonomy" id="586398"/>
    <lineage>
        <taxon>Eukaryota</taxon>
        <taxon>Viridiplantae</taxon>
        <taxon>Streptophyta</taxon>
        <taxon>Embryophyta</taxon>
        <taxon>Tracheophyta</taxon>
        <taxon>Spermatophyta</taxon>
        <taxon>Magnoliopsida</taxon>
        <taxon>eudicotyledons</taxon>
        <taxon>Gunneridae</taxon>
        <taxon>Pentapetalae</taxon>
        <taxon>rosids</taxon>
        <taxon>fabids</taxon>
        <taxon>Malpighiales</taxon>
        <taxon>Linaceae</taxon>
        <taxon>Linum</taxon>
    </lineage>
</organism>
<keyword evidence="2" id="KW-1185">Reference proteome</keyword>
<evidence type="ECO:0000313" key="2">
    <source>
        <dbReference type="Proteomes" id="UP001497516"/>
    </source>
</evidence>
<evidence type="ECO:0000313" key="1">
    <source>
        <dbReference type="EMBL" id="CAL1369401.1"/>
    </source>
</evidence>
<dbReference type="EMBL" id="OZ034815">
    <property type="protein sequence ID" value="CAL1369401.1"/>
    <property type="molecule type" value="Genomic_DNA"/>
</dbReference>
<proteinExistence type="predicted"/>
<gene>
    <name evidence="1" type="ORF">LTRI10_LOCUS12032</name>
</gene>
<name>A0AAV2D8E9_9ROSI</name>
<accession>A0AAV2D8E9</accession>
<sequence length="183" mass="21390">MVEVNYMEIPTKVTMILIPIFNTKSKVKVIINLTRHMKKKFNQTMPTNPNTTSNQAVVVFTTTIMELMKVPFMSWIRWKMPCQHQSVTPPMKKERTMSVQTAPTLLKVLMIQDQSQTQIRMMRWLMTVYQSPTYNHNPDGDWMVDSDMEPPEVPIWAPLTRFMKGQQFGSKKEVRHAIDTEAI</sequence>